<evidence type="ECO:0000259" key="2">
    <source>
        <dbReference type="Pfam" id="PF12770"/>
    </source>
</evidence>
<dbReference type="AlphaFoldDB" id="A0A194XBB8"/>
<reference evidence="3 4" key="1">
    <citation type="submission" date="2015-10" db="EMBL/GenBank/DDBJ databases">
        <title>Full genome of DAOMC 229536 Phialocephala scopiformis, a fungal endophyte of spruce producing the potent anti-insectan compound rugulosin.</title>
        <authorList>
            <consortium name="DOE Joint Genome Institute"/>
            <person name="Walker A.K."/>
            <person name="Frasz S.L."/>
            <person name="Seifert K.A."/>
            <person name="Miller J.D."/>
            <person name="Mondo S.J."/>
            <person name="Labutti K."/>
            <person name="Lipzen A."/>
            <person name="Dockter R."/>
            <person name="Kennedy M."/>
            <person name="Grigoriev I.V."/>
            <person name="Spatafora J.W."/>
        </authorList>
    </citation>
    <scope>NUCLEOTIDE SEQUENCE [LARGE SCALE GENOMIC DNA]</scope>
    <source>
        <strain evidence="3 4">CBS 120377</strain>
    </source>
</reference>
<feature type="coiled-coil region" evidence="1">
    <location>
        <begin position="141"/>
        <end position="168"/>
    </location>
</feature>
<dbReference type="Pfam" id="PF12770">
    <property type="entry name" value="CHAT"/>
    <property type="match status" value="1"/>
</dbReference>
<evidence type="ECO:0000313" key="3">
    <source>
        <dbReference type="EMBL" id="KUJ17458.1"/>
    </source>
</evidence>
<dbReference type="Gene3D" id="1.25.40.10">
    <property type="entry name" value="Tetratricopeptide repeat domain"/>
    <property type="match status" value="1"/>
</dbReference>
<dbReference type="Proteomes" id="UP000070700">
    <property type="component" value="Unassembled WGS sequence"/>
</dbReference>
<dbReference type="GeneID" id="28817872"/>
<dbReference type="OrthoDB" id="9991317at2759"/>
<accession>A0A194XBB8</accession>
<protein>
    <recommendedName>
        <fullName evidence="2">CHAT domain-containing protein</fullName>
    </recommendedName>
</protein>
<dbReference type="InParanoid" id="A0A194XBB8"/>
<dbReference type="InterPro" id="IPR024983">
    <property type="entry name" value="CHAT_dom"/>
</dbReference>
<organism evidence="3 4">
    <name type="scientific">Mollisia scopiformis</name>
    <name type="common">Conifer needle endophyte fungus</name>
    <name type="synonym">Phialocephala scopiformis</name>
    <dbReference type="NCBI Taxonomy" id="149040"/>
    <lineage>
        <taxon>Eukaryota</taxon>
        <taxon>Fungi</taxon>
        <taxon>Dikarya</taxon>
        <taxon>Ascomycota</taxon>
        <taxon>Pezizomycotina</taxon>
        <taxon>Leotiomycetes</taxon>
        <taxon>Helotiales</taxon>
        <taxon>Mollisiaceae</taxon>
        <taxon>Mollisia</taxon>
    </lineage>
</organism>
<dbReference type="STRING" id="149040.A0A194XBB8"/>
<keyword evidence="4" id="KW-1185">Reference proteome</keyword>
<feature type="domain" description="CHAT" evidence="2">
    <location>
        <begin position="856"/>
        <end position="1169"/>
    </location>
</feature>
<evidence type="ECO:0000313" key="4">
    <source>
        <dbReference type="Proteomes" id="UP000070700"/>
    </source>
</evidence>
<sequence length="1188" mass="132542">MASFRCAMRISDLLLESTVEKLLLSLDENNLRALSEKLGNDAPSPEEPSHRLAYSIWYTLYFHTKETADLNHAIRIAEVTLVLLAAGSDKETTSEQALTESNLSCMLDSKFDYGGQAMDLDQAICRAESALTIASPSDAHVSKFREHLNKLKSKKDTLSETFSSLDSENKWQMPSYIFGSKLLCMGYLRDSYIASGEIHAAIQFARMAVAETPQRHPERCDNLHKLGDLLFGSAIYKKIFEYVQESIDCFQEAARISVGTSDHAICLLQLSETWALKYSWEKDISYVENSVSAARQALQCIPEGHEQRAKYLCCLGTKLRGRYERTSSPEDVEEAYRTLNEAFSLDILEKGVRLNCGTQLATVCVRKYEITKDITFINKGIETCESLVNEDKSSSEAGECMHVLAQLHRMKVDVTGTHSKSETDKAVEFARKAVDALAEGHQGRPNREANLARLLARRAKLFHSIEDGVEAQEIAWEVLISTTDTDTTRAGILDILIEFESARYRQENEVVCLELLLEFAQNALDEASPNNRNYSSHINNVAYLRTLSGEVSKDPNEIESGINLLESFIRNGQDDGHRGKQLDNLGFLLEKKYEMTRDRSDSKRAIEALIECGETPAIDAWTKVDVAYRAAKLYIKDLTWDAASSLLEDAVKLLPKVSPRHIQHKDKTYNLARFGGMVSLAMSAALQAGRSGKRALEIIEHGRGVILGMLYDARSDIARLRKKRPDLAKAFVELRDKLDSPVSSDPEAPETHGSLNPFLAREALQTEFDKVVKEIQDDPDFRRFLEPTTAEELMAASESGTIIVVSASDSHSHALVVTPNEVVPISLRGFRLSQIQYWAGKLKAKDVTRGQMYGMLRWLWRFLVAPILNSPIVIKASAGEVKPHICWVPVGALCALPIHAAGNYSKAGPLEESALRRAISSYSPSIKALLYIQHSRREMDVGCRTDRVLLVSMEKTLDCRDLPYARQEVDLLNENLPSEATLIKNMPLKKDVKEALPGSSIFHFAGHGISHPLDPLKSSLLLKDWKDDALTVEDLMTLNLDESPPFLAYLSACSTAVIKDPKLIDEGIHLMSAFQLVGFHHVIGSLWALSDEHCVAVAADVYDEIMKSNMSDDSVPCGLHNAVTRLSEGKFLSNRHVELREVDEDEDDLASWDLSVGDPRIWAAYIHMGLRNVPEPRAPIDEAQVSQT</sequence>
<gene>
    <name evidence="3" type="ORF">LY89DRAFT_53945</name>
</gene>
<evidence type="ECO:0000256" key="1">
    <source>
        <dbReference type="SAM" id="Coils"/>
    </source>
</evidence>
<keyword evidence="1" id="KW-0175">Coiled coil</keyword>
<dbReference type="RefSeq" id="XP_018071813.1">
    <property type="nucleotide sequence ID" value="XM_018208146.1"/>
</dbReference>
<dbReference type="InterPro" id="IPR011990">
    <property type="entry name" value="TPR-like_helical_dom_sf"/>
</dbReference>
<proteinExistence type="predicted"/>
<dbReference type="KEGG" id="psco:LY89DRAFT_53945"/>
<dbReference type="EMBL" id="KQ947414">
    <property type="protein sequence ID" value="KUJ17458.1"/>
    <property type="molecule type" value="Genomic_DNA"/>
</dbReference>
<name>A0A194XBB8_MOLSC</name>